<reference evidence="2" key="1">
    <citation type="submission" date="2020-03" db="EMBL/GenBank/DDBJ databases">
        <authorList>
            <person name="Weist P."/>
        </authorList>
    </citation>
    <scope>NUCLEOTIDE SEQUENCE</scope>
</reference>
<evidence type="ECO:0000256" key="1">
    <source>
        <dbReference type="SAM" id="MobiDB-lite"/>
    </source>
</evidence>
<feature type="region of interest" description="Disordered" evidence="1">
    <location>
        <begin position="1"/>
        <end position="40"/>
    </location>
</feature>
<organism evidence="2 3">
    <name type="scientific">Pleuronectes platessa</name>
    <name type="common">European plaice</name>
    <dbReference type="NCBI Taxonomy" id="8262"/>
    <lineage>
        <taxon>Eukaryota</taxon>
        <taxon>Metazoa</taxon>
        <taxon>Chordata</taxon>
        <taxon>Craniata</taxon>
        <taxon>Vertebrata</taxon>
        <taxon>Euteleostomi</taxon>
        <taxon>Actinopterygii</taxon>
        <taxon>Neopterygii</taxon>
        <taxon>Teleostei</taxon>
        <taxon>Neoteleostei</taxon>
        <taxon>Acanthomorphata</taxon>
        <taxon>Carangaria</taxon>
        <taxon>Pleuronectiformes</taxon>
        <taxon>Pleuronectoidei</taxon>
        <taxon>Pleuronectidae</taxon>
        <taxon>Pleuronectes</taxon>
    </lineage>
</organism>
<dbReference type="AlphaFoldDB" id="A0A9N7Z0P1"/>
<evidence type="ECO:0000313" key="2">
    <source>
        <dbReference type="EMBL" id="CAB1445484.1"/>
    </source>
</evidence>
<name>A0A9N7Z0P1_PLEPL</name>
<sequence length="113" mass="12341">MSTGHQSGITPAPLTHSARHLKDDLGPAQPRVRADPYTIREGRREVDRKAAAALLLPCSCPADFPVHHIAFMIKPDDGKIVGKEKMDFSEKPRVKTVNPCTAEQAPLAAVTEY</sequence>
<keyword evidence="3" id="KW-1185">Reference proteome</keyword>
<protein>
    <submittedName>
        <fullName evidence="2">Uncharacterized protein</fullName>
    </submittedName>
</protein>
<dbReference type="EMBL" id="CADEAL010003668">
    <property type="protein sequence ID" value="CAB1445484.1"/>
    <property type="molecule type" value="Genomic_DNA"/>
</dbReference>
<proteinExistence type="predicted"/>
<gene>
    <name evidence="2" type="ORF">PLEPLA_LOCUS33215</name>
</gene>
<evidence type="ECO:0000313" key="3">
    <source>
        <dbReference type="Proteomes" id="UP001153269"/>
    </source>
</evidence>
<comment type="caution">
    <text evidence="2">The sequence shown here is derived from an EMBL/GenBank/DDBJ whole genome shotgun (WGS) entry which is preliminary data.</text>
</comment>
<dbReference type="Proteomes" id="UP001153269">
    <property type="component" value="Unassembled WGS sequence"/>
</dbReference>
<accession>A0A9N7Z0P1</accession>